<evidence type="ECO:0000313" key="1">
    <source>
        <dbReference type="EMBL" id="CCC47543.1"/>
    </source>
</evidence>
<accession>G0TUA9</accession>
<protein>
    <submittedName>
        <fullName evidence="1">Uncharacterized protein</fullName>
    </submittedName>
</protein>
<dbReference type="VEuPathDB" id="TriTrypDB:TvY486_0402090"/>
<gene>
    <name evidence="1" type="ORF">TVY486_0402090</name>
</gene>
<name>G0TUA9_TRYVY</name>
<sequence>MADSETKTCFEEREKKMRKTGSFLSAIRGIFTLWRKKATSHNSYRDTPFVCSDPVPARFRKSQMSLNDCRSLTYETGSESFNDTRENTEDDFPSFSNTLLNRTHERGRLSFMKFSSASLVLSNAAGMRVQHGDAEGSDVCIGDDAAALGADNIPVESLEGSSAQRRRAVREWVMGVPLQNDTEDV</sequence>
<reference evidence="1" key="1">
    <citation type="journal article" date="2012" name="Proc. Natl. Acad. Sci. U.S.A.">
        <title>Antigenic diversity is generated by distinct evolutionary mechanisms in African trypanosome species.</title>
        <authorList>
            <person name="Jackson A.P."/>
            <person name="Berry A."/>
            <person name="Aslett M."/>
            <person name="Allison H.C."/>
            <person name="Burton P."/>
            <person name="Vavrova-Anderson J."/>
            <person name="Brown R."/>
            <person name="Browne H."/>
            <person name="Corton N."/>
            <person name="Hauser H."/>
            <person name="Gamble J."/>
            <person name="Gilderthorp R."/>
            <person name="Marcello L."/>
            <person name="McQuillan J."/>
            <person name="Otto T.D."/>
            <person name="Quail M.A."/>
            <person name="Sanders M.J."/>
            <person name="van Tonder A."/>
            <person name="Ginger M.L."/>
            <person name="Field M.C."/>
            <person name="Barry J.D."/>
            <person name="Hertz-Fowler C."/>
            <person name="Berriman M."/>
        </authorList>
    </citation>
    <scope>NUCLEOTIDE SEQUENCE</scope>
    <source>
        <strain evidence="1">Y486</strain>
    </source>
</reference>
<dbReference type="AlphaFoldDB" id="G0TUA9"/>
<dbReference type="EMBL" id="HE573020">
    <property type="protein sequence ID" value="CCC47543.1"/>
    <property type="molecule type" value="Genomic_DNA"/>
</dbReference>
<proteinExistence type="predicted"/>
<organism evidence="1">
    <name type="scientific">Trypanosoma vivax (strain Y486)</name>
    <dbReference type="NCBI Taxonomy" id="1055687"/>
    <lineage>
        <taxon>Eukaryota</taxon>
        <taxon>Discoba</taxon>
        <taxon>Euglenozoa</taxon>
        <taxon>Kinetoplastea</taxon>
        <taxon>Metakinetoplastina</taxon>
        <taxon>Trypanosomatida</taxon>
        <taxon>Trypanosomatidae</taxon>
        <taxon>Trypanosoma</taxon>
        <taxon>Duttonella</taxon>
    </lineage>
</organism>